<dbReference type="EMBL" id="LAZR01030549">
    <property type="protein sequence ID" value="KKL56282.1"/>
    <property type="molecule type" value="Genomic_DNA"/>
</dbReference>
<dbReference type="GO" id="GO:0032153">
    <property type="term" value="C:cell division site"/>
    <property type="evidence" value="ECO:0007669"/>
    <property type="project" value="TreeGrafter"/>
</dbReference>
<dbReference type="InterPro" id="IPR007838">
    <property type="entry name" value="Cell_div_ZapA-like"/>
</dbReference>
<evidence type="ECO:0000313" key="10">
    <source>
        <dbReference type="EMBL" id="KKL56282.1"/>
    </source>
</evidence>
<dbReference type="GO" id="GO:0043093">
    <property type="term" value="P:FtsZ-dependent cytokinesis"/>
    <property type="evidence" value="ECO:0007669"/>
    <property type="project" value="TreeGrafter"/>
</dbReference>
<dbReference type="GO" id="GO:0005829">
    <property type="term" value="C:cytosol"/>
    <property type="evidence" value="ECO:0007669"/>
    <property type="project" value="TreeGrafter"/>
</dbReference>
<organism evidence="10">
    <name type="scientific">marine sediment metagenome</name>
    <dbReference type="NCBI Taxonomy" id="412755"/>
    <lineage>
        <taxon>unclassified sequences</taxon>
        <taxon>metagenomes</taxon>
        <taxon>ecological metagenomes</taxon>
    </lineage>
</organism>
<comment type="subunit">
    <text evidence="8">Homodimer. Interacts with FtsZ.</text>
</comment>
<evidence type="ECO:0000256" key="3">
    <source>
        <dbReference type="ARBA" id="ARBA00022490"/>
    </source>
</evidence>
<keyword evidence="3" id="KW-0963">Cytoplasm</keyword>
<gene>
    <name evidence="10" type="ORF">LCGC14_2246970</name>
</gene>
<dbReference type="PANTHER" id="PTHR34981">
    <property type="entry name" value="CELL DIVISION PROTEIN ZAPA"/>
    <property type="match status" value="1"/>
</dbReference>
<keyword evidence="5" id="KW-0717">Septation</keyword>
<evidence type="ECO:0000256" key="9">
    <source>
        <dbReference type="ARBA" id="ARBA00033158"/>
    </source>
</evidence>
<keyword evidence="6" id="KW-0131">Cell cycle</keyword>
<protein>
    <recommendedName>
        <fullName evidence="2">Cell division protein ZapA</fullName>
    </recommendedName>
    <alternativeName>
        <fullName evidence="9">Z ring-associated protein ZapA</fullName>
    </alternativeName>
</protein>
<dbReference type="GO" id="GO:0000921">
    <property type="term" value="P:septin ring assembly"/>
    <property type="evidence" value="ECO:0007669"/>
    <property type="project" value="TreeGrafter"/>
</dbReference>
<dbReference type="PANTHER" id="PTHR34981:SF1">
    <property type="entry name" value="CELL DIVISION PROTEIN ZAPA"/>
    <property type="match status" value="1"/>
</dbReference>
<comment type="function">
    <text evidence="7">Activator of cell division through the inhibition of FtsZ GTPase activity, therefore promoting FtsZ assembly into bundles of protofilaments necessary for the formation of the division Z ring. It is recruited early at mid-cell but it is not essential for cell division.</text>
</comment>
<dbReference type="SUPFAM" id="SSF102829">
    <property type="entry name" value="Cell division protein ZapA-like"/>
    <property type="match status" value="1"/>
</dbReference>
<dbReference type="GO" id="GO:0000917">
    <property type="term" value="P:division septum assembly"/>
    <property type="evidence" value="ECO:0007669"/>
    <property type="project" value="UniProtKB-KW"/>
</dbReference>
<dbReference type="Gene3D" id="1.20.5.50">
    <property type="match status" value="1"/>
</dbReference>
<evidence type="ECO:0000256" key="8">
    <source>
        <dbReference type="ARBA" id="ARBA00026068"/>
    </source>
</evidence>
<evidence type="ECO:0000256" key="7">
    <source>
        <dbReference type="ARBA" id="ARBA00024910"/>
    </source>
</evidence>
<dbReference type="AlphaFoldDB" id="A0A0F9FYU5"/>
<name>A0A0F9FYU5_9ZZZZ</name>
<keyword evidence="4" id="KW-0132">Cell division</keyword>
<dbReference type="InterPro" id="IPR042233">
    <property type="entry name" value="Cell_div_ZapA_N"/>
</dbReference>
<evidence type="ECO:0000256" key="6">
    <source>
        <dbReference type="ARBA" id="ARBA00023306"/>
    </source>
</evidence>
<reference evidence="10" key="1">
    <citation type="journal article" date="2015" name="Nature">
        <title>Complex archaea that bridge the gap between prokaryotes and eukaryotes.</title>
        <authorList>
            <person name="Spang A."/>
            <person name="Saw J.H."/>
            <person name="Jorgensen S.L."/>
            <person name="Zaremba-Niedzwiedzka K."/>
            <person name="Martijn J."/>
            <person name="Lind A.E."/>
            <person name="van Eijk R."/>
            <person name="Schleper C."/>
            <person name="Guy L."/>
            <person name="Ettema T.J."/>
        </authorList>
    </citation>
    <scope>NUCLEOTIDE SEQUENCE</scope>
</reference>
<comment type="subcellular location">
    <subcellularLocation>
        <location evidence="1">Cytoplasm</location>
    </subcellularLocation>
</comment>
<proteinExistence type="predicted"/>
<accession>A0A0F9FYU5</accession>
<sequence length="102" mass="11342">MSQDTVNIRILDKEYQVSCPPDERNALLQAARSLDERVRTIRNSGGVIGLERIAIMAALNLTYELSKVENQTASDNISQEVIEKLDNKVSAALQSFEQSATF</sequence>
<dbReference type="InterPro" id="IPR036192">
    <property type="entry name" value="Cell_div_ZapA-like_sf"/>
</dbReference>
<comment type="caution">
    <text evidence="10">The sequence shown here is derived from an EMBL/GenBank/DDBJ whole genome shotgun (WGS) entry which is preliminary data.</text>
</comment>
<dbReference type="GO" id="GO:0030428">
    <property type="term" value="C:cell septum"/>
    <property type="evidence" value="ECO:0007669"/>
    <property type="project" value="TreeGrafter"/>
</dbReference>
<dbReference type="Pfam" id="PF05164">
    <property type="entry name" value="ZapA"/>
    <property type="match status" value="1"/>
</dbReference>
<evidence type="ECO:0000256" key="1">
    <source>
        <dbReference type="ARBA" id="ARBA00004496"/>
    </source>
</evidence>
<dbReference type="Gene3D" id="3.30.160.880">
    <property type="entry name" value="Cell division protein ZapA protomer, N-terminal domain"/>
    <property type="match status" value="1"/>
</dbReference>
<evidence type="ECO:0000256" key="2">
    <source>
        <dbReference type="ARBA" id="ARBA00015195"/>
    </source>
</evidence>
<evidence type="ECO:0000256" key="4">
    <source>
        <dbReference type="ARBA" id="ARBA00022618"/>
    </source>
</evidence>
<evidence type="ECO:0000256" key="5">
    <source>
        <dbReference type="ARBA" id="ARBA00023210"/>
    </source>
</evidence>